<organism evidence="2 3">
    <name type="scientific">Prevotella melaninogenica</name>
    <dbReference type="NCBI Taxonomy" id="28132"/>
    <lineage>
        <taxon>Bacteria</taxon>
        <taxon>Pseudomonadati</taxon>
        <taxon>Bacteroidota</taxon>
        <taxon>Bacteroidia</taxon>
        <taxon>Bacteroidales</taxon>
        <taxon>Prevotellaceae</taxon>
        <taxon>Prevotella</taxon>
    </lineage>
</organism>
<evidence type="ECO:0000256" key="1">
    <source>
        <dbReference type="SAM" id="Phobius"/>
    </source>
</evidence>
<keyword evidence="1" id="KW-0812">Transmembrane</keyword>
<evidence type="ECO:0000313" key="2">
    <source>
        <dbReference type="EMBL" id="BBA29273.1"/>
    </source>
</evidence>
<dbReference type="AlphaFoldDB" id="A0A250KN27"/>
<reference evidence="2 3" key="1">
    <citation type="submission" date="2017-05" db="EMBL/GenBank/DDBJ databases">
        <title>whole genome sequence of Prevotella melaninogenica GAI 07411.</title>
        <authorList>
            <person name="Kondo Y."/>
            <person name="Hoshino T."/>
        </authorList>
    </citation>
    <scope>NUCLEOTIDE SEQUENCE [LARGE SCALE GENOMIC DNA]</scope>
    <source>
        <strain evidence="2 3">GAI 07411</strain>
    </source>
</reference>
<keyword evidence="1" id="KW-1133">Transmembrane helix</keyword>
<evidence type="ECO:0000313" key="3">
    <source>
        <dbReference type="Proteomes" id="UP000267517"/>
    </source>
</evidence>
<dbReference type="Proteomes" id="UP000267517">
    <property type="component" value="Chromosome I"/>
</dbReference>
<feature type="transmembrane region" description="Helical" evidence="1">
    <location>
        <begin position="6"/>
        <end position="25"/>
    </location>
</feature>
<name>A0A250KN27_9BACT</name>
<sequence>MKFYWVVIKTIYSLGVLGFLYTFVFQTKQISYD</sequence>
<keyword evidence="1" id="KW-0472">Membrane</keyword>
<protein>
    <submittedName>
        <fullName evidence="2">Uncharacterized protein</fullName>
    </submittedName>
</protein>
<dbReference type="EMBL" id="AP018049">
    <property type="protein sequence ID" value="BBA29273.1"/>
    <property type="molecule type" value="Genomic_DNA"/>
</dbReference>
<proteinExistence type="predicted"/>
<accession>A0A250KN27</accession>
<gene>
    <name evidence="2" type="ORF">PMEL1_01203</name>
</gene>